<evidence type="ECO:0000256" key="1">
    <source>
        <dbReference type="SAM" id="MobiDB-lite"/>
    </source>
</evidence>
<protein>
    <submittedName>
        <fullName evidence="2">Uncharacterized protein</fullName>
    </submittedName>
</protein>
<name>A0A402DUY3_9CELL</name>
<feature type="compositionally biased region" description="Low complexity" evidence="1">
    <location>
        <begin position="178"/>
        <end position="189"/>
    </location>
</feature>
<evidence type="ECO:0000313" key="2">
    <source>
        <dbReference type="EMBL" id="GCE77886.1"/>
    </source>
</evidence>
<gene>
    <name evidence="2" type="ORF">CBZ_29420</name>
</gene>
<keyword evidence="3" id="KW-1185">Reference proteome</keyword>
<accession>A0A402DUY3</accession>
<comment type="caution">
    <text evidence="2">The sequence shown here is derived from an EMBL/GenBank/DDBJ whole genome shotgun (WGS) entry which is preliminary data.</text>
</comment>
<organism evidence="2 3">
    <name type="scientific">Cellulomonas biazotea</name>
    <dbReference type="NCBI Taxonomy" id="1709"/>
    <lineage>
        <taxon>Bacteria</taxon>
        <taxon>Bacillati</taxon>
        <taxon>Actinomycetota</taxon>
        <taxon>Actinomycetes</taxon>
        <taxon>Micrococcales</taxon>
        <taxon>Cellulomonadaceae</taxon>
        <taxon>Cellulomonas</taxon>
    </lineage>
</organism>
<dbReference type="OrthoDB" id="3542357at2"/>
<dbReference type="RefSeq" id="WP_130782511.1">
    <property type="nucleotide sequence ID" value="NZ_BIMR01000270.1"/>
</dbReference>
<sequence>MTNFTFGSTETIAALALLASVTSLVLSWRNAHHTARITTYRSATDLTLDIDHVFVEKPELRQYFYGGVDAAGESADRQAQVEALAELMLDCFECIWDIRRTYSRVDRGSWGRFVLDMLGTSPVLSRMYGERSGQDWYPALDELMWAEANGKVDARTIQAVRWLRRLWGASTPDPAPEPAAADAAVSRPEPAAPPPADVRPGDRTGHGS</sequence>
<dbReference type="Proteomes" id="UP000289954">
    <property type="component" value="Unassembled WGS sequence"/>
</dbReference>
<reference evidence="2 3" key="1">
    <citation type="submission" date="2019-01" db="EMBL/GenBank/DDBJ databases">
        <title>Draft genome sequence of Cellulomonas takizawaensis strain TKZ-21.</title>
        <authorList>
            <person name="Yamamura H."/>
            <person name="Hayashi T."/>
            <person name="Hamada M."/>
            <person name="Serisawa Y."/>
            <person name="Matsuyama K."/>
            <person name="Nakagawa Y."/>
            <person name="Otoguro M."/>
            <person name="Yanagida F."/>
            <person name="Hayakawa M."/>
        </authorList>
    </citation>
    <scope>NUCLEOTIDE SEQUENCE [LARGE SCALE GENOMIC DNA]</scope>
    <source>
        <strain evidence="2 3">NBRC12680</strain>
    </source>
</reference>
<feature type="region of interest" description="Disordered" evidence="1">
    <location>
        <begin position="170"/>
        <end position="208"/>
    </location>
</feature>
<dbReference type="EMBL" id="BIMR01000270">
    <property type="protein sequence ID" value="GCE77886.1"/>
    <property type="molecule type" value="Genomic_DNA"/>
</dbReference>
<proteinExistence type="predicted"/>
<evidence type="ECO:0000313" key="3">
    <source>
        <dbReference type="Proteomes" id="UP000289954"/>
    </source>
</evidence>
<dbReference type="AlphaFoldDB" id="A0A402DUY3"/>
<feature type="compositionally biased region" description="Basic and acidic residues" evidence="1">
    <location>
        <begin position="199"/>
        <end position="208"/>
    </location>
</feature>